<sequence length="335" mass="37490">MATPSLWANPVVRLLLLATLDDNSPLHHLRGHTDILRGIVEHLRVLWRSQLLQNERGYVKMGDIGLLPDDADRDEVLRHNSLLVDFPPPLAQLVDGEAQPKPYYVNMMPFIIGQARTTLPPECRRYIPLLNLCQGSHKIGSIGYLTIHEGIVEANTSQRRPGLHVEAPNGSKLVSKVGAGQSHSEWQEIRWGRGWFHTNRLIGGIYMASTVASSCGVWNTVVADENDIVGALGEVDVLHGVLDPDRDGYYEPQANELYWITDRTPHESLPVATTQFRQYFRFVTSNVSHWFAEHSTPNPLGIQPTATIVYGNKFTGSLRTEVPLPDQHKKSCSVM</sequence>
<evidence type="ECO:0000313" key="1">
    <source>
        <dbReference type="EMBL" id="EQC29835.1"/>
    </source>
</evidence>
<accession>T0Q8M7</accession>
<dbReference type="AlphaFoldDB" id="T0Q8M7"/>
<dbReference type="STRING" id="1156394.T0Q8M7"/>
<dbReference type="OMA" id="YFTIHED"/>
<dbReference type="OrthoDB" id="61384at2759"/>
<dbReference type="EMBL" id="JH767180">
    <property type="protein sequence ID" value="EQC29835.1"/>
    <property type="molecule type" value="Genomic_DNA"/>
</dbReference>
<dbReference type="RefSeq" id="XP_008616674.1">
    <property type="nucleotide sequence ID" value="XM_008618452.1"/>
</dbReference>
<dbReference type="eggNOG" id="ENOG502S3JB">
    <property type="taxonomic scope" value="Eukaryota"/>
</dbReference>
<organism evidence="1 2">
    <name type="scientific">Saprolegnia diclina (strain VS20)</name>
    <dbReference type="NCBI Taxonomy" id="1156394"/>
    <lineage>
        <taxon>Eukaryota</taxon>
        <taxon>Sar</taxon>
        <taxon>Stramenopiles</taxon>
        <taxon>Oomycota</taxon>
        <taxon>Saprolegniomycetes</taxon>
        <taxon>Saprolegniales</taxon>
        <taxon>Saprolegniaceae</taxon>
        <taxon>Saprolegnia</taxon>
    </lineage>
</organism>
<protein>
    <submittedName>
        <fullName evidence="1">Uncharacterized protein</fullName>
    </submittedName>
</protein>
<dbReference type="Proteomes" id="UP000030762">
    <property type="component" value="Unassembled WGS sequence"/>
</dbReference>
<keyword evidence="2" id="KW-1185">Reference proteome</keyword>
<evidence type="ECO:0000313" key="2">
    <source>
        <dbReference type="Proteomes" id="UP000030762"/>
    </source>
</evidence>
<dbReference type="InParanoid" id="T0Q8M7"/>
<reference evidence="1 2" key="1">
    <citation type="submission" date="2012-04" db="EMBL/GenBank/DDBJ databases">
        <title>The Genome Sequence of Saprolegnia declina VS20.</title>
        <authorList>
            <consortium name="The Broad Institute Genome Sequencing Platform"/>
            <person name="Russ C."/>
            <person name="Nusbaum C."/>
            <person name="Tyler B."/>
            <person name="van West P."/>
            <person name="Dieguez-Uribeondo J."/>
            <person name="de Bruijn I."/>
            <person name="Tripathy S."/>
            <person name="Jiang R."/>
            <person name="Young S.K."/>
            <person name="Zeng Q."/>
            <person name="Gargeya S."/>
            <person name="Fitzgerald M."/>
            <person name="Haas B."/>
            <person name="Abouelleil A."/>
            <person name="Alvarado L."/>
            <person name="Arachchi H.M."/>
            <person name="Berlin A."/>
            <person name="Chapman S.B."/>
            <person name="Goldberg J."/>
            <person name="Griggs A."/>
            <person name="Gujja S."/>
            <person name="Hansen M."/>
            <person name="Howarth C."/>
            <person name="Imamovic A."/>
            <person name="Larimer J."/>
            <person name="McCowen C."/>
            <person name="Montmayeur A."/>
            <person name="Murphy C."/>
            <person name="Neiman D."/>
            <person name="Pearson M."/>
            <person name="Priest M."/>
            <person name="Roberts A."/>
            <person name="Saif S."/>
            <person name="Shea T."/>
            <person name="Sisk P."/>
            <person name="Sykes S."/>
            <person name="Wortman J."/>
            <person name="Nusbaum C."/>
            <person name="Birren B."/>
        </authorList>
    </citation>
    <scope>NUCLEOTIDE SEQUENCE [LARGE SCALE GENOMIC DNA]</scope>
    <source>
        <strain evidence="1 2">VS20</strain>
    </source>
</reference>
<proteinExistence type="predicted"/>
<dbReference type="GeneID" id="19953108"/>
<dbReference type="VEuPathDB" id="FungiDB:SDRG_12381"/>
<gene>
    <name evidence="1" type="ORF">SDRG_12381</name>
</gene>
<name>T0Q8M7_SAPDV</name>